<feature type="transmembrane region" description="Helical" evidence="1">
    <location>
        <begin position="198"/>
        <end position="218"/>
    </location>
</feature>
<dbReference type="EMBL" id="CP066831">
    <property type="protein sequence ID" value="QQM43769.1"/>
    <property type="molecule type" value="Genomic_DNA"/>
</dbReference>
<feature type="transmembrane region" description="Helical" evidence="1">
    <location>
        <begin position="132"/>
        <end position="152"/>
    </location>
</feature>
<feature type="transmembrane region" description="Helical" evidence="1">
    <location>
        <begin position="164"/>
        <end position="186"/>
    </location>
</feature>
<keyword evidence="1" id="KW-0812">Transmembrane</keyword>
<evidence type="ECO:0000256" key="1">
    <source>
        <dbReference type="SAM" id="Phobius"/>
    </source>
</evidence>
<evidence type="ECO:0000313" key="3">
    <source>
        <dbReference type="Proteomes" id="UP000595636"/>
    </source>
</evidence>
<keyword evidence="1" id="KW-0472">Membrane</keyword>
<protein>
    <submittedName>
        <fullName evidence="2">DUF998 domain-containing protein</fullName>
    </submittedName>
</protein>
<dbReference type="Pfam" id="PF06197">
    <property type="entry name" value="DUF998"/>
    <property type="match status" value="1"/>
</dbReference>
<evidence type="ECO:0000313" key="2">
    <source>
        <dbReference type="EMBL" id="QQM43769.1"/>
    </source>
</evidence>
<keyword evidence="3" id="KW-1185">Reference proteome</keyword>
<dbReference type="AlphaFoldDB" id="A0A7T7REL3"/>
<sequence>MIKLRPTTAVLLALGALTYTAWALEVVLATDLAPAHTYVSELAARNQPHGTLFRTTDLLAGTLAGAAGLLELLRLPSPGRWTRAGWAALVLFGAATAVDSRLPLSCAPTADPVCAAQERAGLLPAAHSAHSVSSTVALCGILVAMLALTLTARRYTPRAPLARSGPALVTLELAATAWTLAAIAALEAGHDGWGLGVAQRLQVGVIAVWLTFLAVSLPRPTTPGVRLRIPDVYDSHRTPSGPGDARP</sequence>
<proteinExistence type="predicted"/>
<dbReference type="InterPro" id="IPR009339">
    <property type="entry name" value="DUF998"/>
</dbReference>
<accession>A0A7T7REL3</accession>
<organism evidence="2 3">
    <name type="scientific">Streptomyces liliifuscus</name>
    <dbReference type="NCBI Taxonomy" id="2797636"/>
    <lineage>
        <taxon>Bacteria</taxon>
        <taxon>Bacillati</taxon>
        <taxon>Actinomycetota</taxon>
        <taxon>Actinomycetes</taxon>
        <taxon>Kitasatosporales</taxon>
        <taxon>Streptomycetaceae</taxon>
        <taxon>Streptomyces</taxon>
    </lineage>
</organism>
<reference evidence="2 3" key="1">
    <citation type="submission" date="2020-12" db="EMBL/GenBank/DDBJ databases">
        <title>A novel species.</title>
        <authorList>
            <person name="Li K."/>
        </authorList>
    </citation>
    <scope>NUCLEOTIDE SEQUENCE [LARGE SCALE GENOMIC DNA]</scope>
    <source>
        <strain evidence="2 3">ZYC-3</strain>
    </source>
</reference>
<gene>
    <name evidence="2" type="ORF">JEQ17_33210</name>
</gene>
<dbReference type="KEGG" id="slf:JEQ17_33210"/>
<keyword evidence="1" id="KW-1133">Transmembrane helix</keyword>
<dbReference type="Proteomes" id="UP000595636">
    <property type="component" value="Chromosome"/>
</dbReference>
<dbReference type="RefSeq" id="WP_200398693.1">
    <property type="nucleotide sequence ID" value="NZ_CP066831.1"/>
</dbReference>
<name>A0A7T7REL3_9ACTN</name>